<keyword evidence="14" id="KW-1185">Reference proteome</keyword>
<dbReference type="GO" id="GO:0005524">
    <property type="term" value="F:ATP binding"/>
    <property type="evidence" value="ECO:0007669"/>
    <property type="project" value="UniProtKB-KW"/>
</dbReference>
<dbReference type="GeneID" id="92212067"/>
<dbReference type="OrthoDB" id="9804019at2"/>
<dbReference type="InterPro" id="IPR003593">
    <property type="entry name" value="AAA+_ATPase"/>
</dbReference>
<dbReference type="Gene3D" id="1.10.8.60">
    <property type="match status" value="1"/>
</dbReference>
<sequence length="445" mass="49187">MTQHKPARLLLVDDDPGLLKLLGLRLTSEGFTVETAESGHEGLRILGREKIDLVISDLRMDEMDGMQLFAEIQKLQPGMPVIILTAHGSIPDAVAATQQGVFSFLTKPVDKDALYKAIDDALAHAAPAGDEKWRESIVTRSPAMLRLLEQAHMVAQSDVSVLINGQSGTGKEILAQAIHNASPRAKNAFIAINCGALPEQLLESELFGHARGAFTGAVSSREGLFQAAEGGTLFLDEIGDMPVPLQVKLLRVLQERKVRPLGSNRDIDINVRIISATHRDLPKAMARGEFREDLFYRLNVVNLKIPALQERAEDIPLLATHLLRQAADRHKPFVRSFSTDAMKRLMTASWPGNVRQLVNVIEQCVALTSAPVISDALVEQALEGENTVLPTFVEARNQFELNYLRKLLQITKGNVTHAARMAGRNRTEFYKLLARHELEANDFKE</sequence>
<comment type="caution">
    <text evidence="12">The sequence shown here is derived from an EMBL/GenBank/DDBJ whole genome shotgun (WGS) entry which is preliminary data.</text>
</comment>
<gene>
    <name evidence="11" type="primary">glrR</name>
    <name evidence="12" type="ORF">AUN14_15810</name>
    <name evidence="11" type="ORF">FZI19_01120</name>
</gene>
<evidence type="ECO:0000256" key="1">
    <source>
        <dbReference type="ARBA" id="ARBA00022553"/>
    </source>
</evidence>
<reference evidence="11 14" key="2">
    <citation type="submission" date="2019-08" db="EMBL/GenBank/DDBJ databases">
        <title>Prevalence, distribution, and phylogeny of type two toxin-antitoxin genes possessed by Cronobacter species where C. sakazakii homologs follow sequence type lineages.</title>
        <authorList>
            <person name="Finkelstein S."/>
            <person name="Negrete F."/>
            <person name="Jang H."/>
            <person name="Gopinath G.R."/>
            <person name="Tall B.D."/>
        </authorList>
    </citation>
    <scope>NUCLEOTIDE SEQUENCE [LARGE SCALE GENOMIC DNA]</scope>
    <source>
        <strain evidence="11 14">MOD1_GK1257</strain>
    </source>
</reference>
<evidence type="ECO:0000313" key="11">
    <source>
        <dbReference type="EMBL" id="KAB0886561.1"/>
    </source>
</evidence>
<dbReference type="GO" id="GO:0003677">
    <property type="term" value="F:DNA binding"/>
    <property type="evidence" value="ECO:0007669"/>
    <property type="project" value="UniProtKB-KW"/>
</dbReference>
<dbReference type="PANTHER" id="PTHR32071">
    <property type="entry name" value="TRANSCRIPTIONAL REGULATORY PROTEIN"/>
    <property type="match status" value="1"/>
</dbReference>
<evidence type="ECO:0000256" key="3">
    <source>
        <dbReference type="ARBA" id="ARBA00022840"/>
    </source>
</evidence>
<proteinExistence type="predicted"/>
<reference evidence="12 13" key="1">
    <citation type="submission" date="2016-12" db="EMBL/GenBank/DDBJ databases">
        <title>Analysis of the Molecular Diversity Among Cronobacter Species Isolated from Filth Flies Using a Pan Genomic DNA Microarray.</title>
        <authorList>
            <person name="Pava-Ripoll M."/>
            <person name="Tall B."/>
            <person name="Farber J."/>
            <person name="Fanning S."/>
            <person name="Lehner A."/>
            <person name="Stephan R."/>
            <person name="Pagotto F."/>
            <person name="Iverson C."/>
            <person name="Ziobro G."/>
            <person name="Miller A."/>
            <person name="Pearson R."/>
            <person name="Yan Q."/>
            <person name="Kim M."/>
            <person name="Jeong S."/>
            <person name="Park J."/>
            <person name="Jun S."/>
            <person name="Choi H."/>
            <person name="Chung T."/>
            <person name="Yoo Y."/>
            <person name="Park E."/>
            <person name="Hwang S."/>
            <person name="Lee B."/>
            <person name="Sathyamoorthy V."/>
            <person name="Carter L."/>
            <person name="Mammel M."/>
            <person name="Jackson S."/>
            <person name="Kothary M."/>
            <person name="Patel I."/>
            <person name="Grim C."/>
            <person name="Gopinath G."/>
            <person name="Gangiredla J."/>
            <person name="Chase H."/>
        </authorList>
    </citation>
    <scope>NUCLEOTIDE SEQUENCE [LARGE SCALE GENOMIC DNA]</scope>
    <source>
        <strain evidence="12 13">MOD1-Md1s</strain>
    </source>
</reference>
<dbReference type="InterPro" id="IPR025943">
    <property type="entry name" value="Sigma_54_int_dom_ATP-bd_2"/>
</dbReference>
<keyword evidence="1 8" id="KW-0597">Phosphoprotein</keyword>
<dbReference type="GO" id="GO:0000160">
    <property type="term" value="P:phosphorelay signal transduction system"/>
    <property type="evidence" value="ECO:0007669"/>
    <property type="project" value="UniProtKB-KW"/>
</dbReference>
<organism evidence="12 13">
    <name type="scientific">Cronobacter muytjensii</name>
    <dbReference type="NCBI Taxonomy" id="413501"/>
    <lineage>
        <taxon>Bacteria</taxon>
        <taxon>Pseudomonadati</taxon>
        <taxon>Pseudomonadota</taxon>
        <taxon>Gammaproteobacteria</taxon>
        <taxon>Enterobacterales</taxon>
        <taxon>Enterobacteriaceae</taxon>
        <taxon>Cronobacter</taxon>
    </lineage>
</organism>
<protein>
    <submittedName>
        <fullName evidence="12">Two-component system response regulator GlrR</fullName>
    </submittedName>
</protein>
<accession>A0A2T7AQA9</accession>
<evidence type="ECO:0000256" key="6">
    <source>
        <dbReference type="ARBA" id="ARBA00023125"/>
    </source>
</evidence>
<dbReference type="Proteomes" id="UP000244378">
    <property type="component" value="Unassembled WGS sequence"/>
</dbReference>
<dbReference type="PROSITE" id="PS00675">
    <property type="entry name" value="SIGMA54_INTERACT_1"/>
    <property type="match status" value="1"/>
</dbReference>
<keyword evidence="5" id="KW-0805">Transcription regulation</keyword>
<dbReference type="FunFam" id="3.40.50.2300:FF:000018">
    <property type="entry name" value="DNA-binding transcriptional regulator NtrC"/>
    <property type="match status" value="1"/>
</dbReference>
<dbReference type="PROSITE" id="PS00688">
    <property type="entry name" value="SIGMA54_INTERACT_3"/>
    <property type="match status" value="1"/>
</dbReference>
<keyword evidence="6" id="KW-0238">DNA-binding</keyword>
<dbReference type="InterPro" id="IPR009057">
    <property type="entry name" value="Homeodomain-like_sf"/>
</dbReference>
<dbReference type="SUPFAM" id="SSF52172">
    <property type="entry name" value="CheY-like"/>
    <property type="match status" value="1"/>
</dbReference>
<evidence type="ECO:0000256" key="2">
    <source>
        <dbReference type="ARBA" id="ARBA00022741"/>
    </source>
</evidence>
<evidence type="ECO:0000256" key="4">
    <source>
        <dbReference type="ARBA" id="ARBA00023012"/>
    </source>
</evidence>
<dbReference type="Pfam" id="PF00158">
    <property type="entry name" value="Sigma54_activat"/>
    <property type="match status" value="1"/>
</dbReference>
<dbReference type="SUPFAM" id="SSF52540">
    <property type="entry name" value="P-loop containing nucleoside triphosphate hydrolases"/>
    <property type="match status" value="1"/>
</dbReference>
<dbReference type="SMART" id="SM00382">
    <property type="entry name" value="AAA"/>
    <property type="match status" value="1"/>
</dbReference>
<evidence type="ECO:0000256" key="5">
    <source>
        <dbReference type="ARBA" id="ARBA00023015"/>
    </source>
</evidence>
<evidence type="ECO:0000313" key="12">
    <source>
        <dbReference type="EMBL" id="PUX11668.1"/>
    </source>
</evidence>
<dbReference type="PROSITE" id="PS50045">
    <property type="entry name" value="SIGMA54_INTERACT_4"/>
    <property type="match status" value="1"/>
</dbReference>
<dbReference type="Pfam" id="PF25601">
    <property type="entry name" value="AAA_lid_14"/>
    <property type="match status" value="1"/>
</dbReference>
<evidence type="ECO:0000256" key="7">
    <source>
        <dbReference type="ARBA" id="ARBA00023163"/>
    </source>
</evidence>
<dbReference type="PROSITE" id="PS50110">
    <property type="entry name" value="RESPONSE_REGULATORY"/>
    <property type="match status" value="1"/>
</dbReference>
<dbReference type="InterPro" id="IPR058031">
    <property type="entry name" value="AAA_lid_NorR"/>
</dbReference>
<evidence type="ECO:0000256" key="8">
    <source>
        <dbReference type="PROSITE-ProRule" id="PRU00169"/>
    </source>
</evidence>
<feature type="domain" description="Sigma-54 factor interaction" evidence="9">
    <location>
        <begin position="137"/>
        <end position="366"/>
    </location>
</feature>
<dbReference type="Gene3D" id="3.40.50.2300">
    <property type="match status" value="1"/>
</dbReference>
<dbReference type="EMBL" id="WAGD01000004">
    <property type="protein sequence ID" value="KAB0886561.1"/>
    <property type="molecule type" value="Genomic_DNA"/>
</dbReference>
<feature type="modified residue" description="4-aspartylphosphate" evidence="8">
    <location>
        <position position="57"/>
    </location>
</feature>
<keyword evidence="4" id="KW-0902">Two-component regulatory system</keyword>
<dbReference type="PANTHER" id="PTHR32071:SF116">
    <property type="entry name" value="TRANSCRIPTIONAL REGULATORY PROTEIN GLRR"/>
    <property type="match status" value="1"/>
</dbReference>
<dbReference type="RefSeq" id="WP_038861242.1">
    <property type="nucleotide sequence ID" value="NZ_CP187979.1"/>
</dbReference>
<dbReference type="InterPro" id="IPR001789">
    <property type="entry name" value="Sig_transdc_resp-reg_receiver"/>
</dbReference>
<dbReference type="FunFam" id="3.40.50.300:FF:000006">
    <property type="entry name" value="DNA-binding transcriptional regulator NtrC"/>
    <property type="match status" value="1"/>
</dbReference>
<dbReference type="PROSITE" id="PS00676">
    <property type="entry name" value="SIGMA54_INTERACT_2"/>
    <property type="match status" value="1"/>
</dbReference>
<name>A0A2T7AQA9_9ENTR</name>
<evidence type="ECO:0000313" key="14">
    <source>
        <dbReference type="Proteomes" id="UP000469927"/>
    </source>
</evidence>
<keyword evidence="3" id="KW-0067">ATP-binding</keyword>
<feature type="domain" description="Response regulatory" evidence="10">
    <location>
        <begin position="8"/>
        <end position="122"/>
    </location>
</feature>
<dbReference type="Proteomes" id="UP000469927">
    <property type="component" value="Unassembled WGS sequence"/>
</dbReference>
<dbReference type="NCBIfam" id="NF011695">
    <property type="entry name" value="PRK15115.1"/>
    <property type="match status" value="1"/>
</dbReference>
<evidence type="ECO:0000259" key="10">
    <source>
        <dbReference type="PROSITE" id="PS50110"/>
    </source>
</evidence>
<dbReference type="InterPro" id="IPR011006">
    <property type="entry name" value="CheY-like_superfamily"/>
</dbReference>
<keyword evidence="7" id="KW-0804">Transcription</keyword>
<dbReference type="GO" id="GO:0006355">
    <property type="term" value="P:regulation of DNA-templated transcription"/>
    <property type="evidence" value="ECO:0007669"/>
    <property type="project" value="InterPro"/>
</dbReference>
<dbReference type="InterPro" id="IPR025662">
    <property type="entry name" value="Sigma_54_int_dom_ATP-bd_1"/>
</dbReference>
<dbReference type="SMART" id="SM00448">
    <property type="entry name" value="REC"/>
    <property type="match status" value="1"/>
</dbReference>
<dbReference type="EMBL" id="MSAE01000033">
    <property type="protein sequence ID" value="PUX11668.1"/>
    <property type="molecule type" value="Genomic_DNA"/>
</dbReference>
<dbReference type="SUPFAM" id="SSF46689">
    <property type="entry name" value="Homeodomain-like"/>
    <property type="match status" value="1"/>
</dbReference>
<dbReference type="AlphaFoldDB" id="A0A2T7AQA9"/>
<dbReference type="CDD" id="cd00009">
    <property type="entry name" value="AAA"/>
    <property type="match status" value="1"/>
</dbReference>
<keyword evidence="2" id="KW-0547">Nucleotide-binding</keyword>
<dbReference type="InterPro" id="IPR027417">
    <property type="entry name" value="P-loop_NTPase"/>
</dbReference>
<evidence type="ECO:0000313" key="13">
    <source>
        <dbReference type="Proteomes" id="UP000244378"/>
    </source>
</evidence>
<dbReference type="Pfam" id="PF00072">
    <property type="entry name" value="Response_reg"/>
    <property type="match status" value="1"/>
</dbReference>
<evidence type="ECO:0000259" key="9">
    <source>
        <dbReference type="PROSITE" id="PS50045"/>
    </source>
</evidence>
<dbReference type="Gene3D" id="1.10.10.60">
    <property type="entry name" value="Homeodomain-like"/>
    <property type="match status" value="1"/>
</dbReference>
<dbReference type="InterPro" id="IPR025944">
    <property type="entry name" value="Sigma_54_int_dom_CS"/>
</dbReference>
<dbReference type="Gene3D" id="3.40.50.300">
    <property type="entry name" value="P-loop containing nucleotide triphosphate hydrolases"/>
    <property type="match status" value="1"/>
</dbReference>
<dbReference type="InterPro" id="IPR002078">
    <property type="entry name" value="Sigma_54_int"/>
</dbReference>